<reference evidence="4 5" key="1">
    <citation type="submission" date="2020-07" db="EMBL/GenBank/DDBJ databases">
        <title>Sequencing the genomes of 1000 actinobacteria strains.</title>
        <authorList>
            <person name="Klenk H.-P."/>
        </authorList>
    </citation>
    <scope>NUCLEOTIDE SEQUENCE [LARGE SCALE GENOMIC DNA]</scope>
    <source>
        <strain evidence="4 5">DSM 24482</strain>
    </source>
</reference>
<dbReference type="AlphaFoldDB" id="A0A7Y9FCQ9"/>
<feature type="domain" description="OmpA-like" evidence="3">
    <location>
        <begin position="82"/>
        <end position="199"/>
    </location>
</feature>
<evidence type="ECO:0000313" key="4">
    <source>
        <dbReference type="EMBL" id="NYD84939.1"/>
    </source>
</evidence>
<dbReference type="EMBL" id="JACCBK010000001">
    <property type="protein sequence ID" value="NYD84939.1"/>
    <property type="molecule type" value="Genomic_DNA"/>
</dbReference>
<protein>
    <submittedName>
        <fullName evidence="4">Outer membrane protein OmpA-like peptidoglycan-associated protein</fullName>
    </submittedName>
</protein>
<dbReference type="GO" id="GO:0016020">
    <property type="term" value="C:membrane"/>
    <property type="evidence" value="ECO:0007669"/>
    <property type="project" value="UniProtKB-UniRule"/>
</dbReference>
<evidence type="ECO:0000256" key="2">
    <source>
        <dbReference type="SAM" id="SignalP"/>
    </source>
</evidence>
<dbReference type="Pfam" id="PF00691">
    <property type="entry name" value="OmpA"/>
    <property type="match status" value="1"/>
</dbReference>
<dbReference type="InterPro" id="IPR006665">
    <property type="entry name" value="OmpA-like"/>
</dbReference>
<dbReference type="CDD" id="cd07185">
    <property type="entry name" value="OmpA_C-like"/>
    <property type="match status" value="1"/>
</dbReference>
<feature type="chain" id="PRO_5031375799" evidence="2">
    <location>
        <begin position="33"/>
        <end position="199"/>
    </location>
</feature>
<proteinExistence type="predicted"/>
<sequence length="199" mass="20736">MSTPTSRLAARAAATMTAAALGAVLLVAPAQAEDFHDPADLPEVTAQLAADSVRVFAVQGSVEAFSPDGSVEVIEEEVRRDGEETVVTLSSDILFEPTKAELPPTAPDNLDEVLEDAPRGAEVTITGHTDSVGDDASNQLLSEQRARAVADAVATARPDLVLTVAGRGESEPAQAETPGDTADSYARAANRRVEIRYVG</sequence>
<keyword evidence="2" id="KW-0732">Signal</keyword>
<dbReference type="Proteomes" id="UP000577956">
    <property type="component" value="Unassembled WGS sequence"/>
</dbReference>
<dbReference type="PANTHER" id="PTHR30329">
    <property type="entry name" value="STATOR ELEMENT OF FLAGELLAR MOTOR COMPLEX"/>
    <property type="match status" value="1"/>
</dbReference>
<evidence type="ECO:0000313" key="5">
    <source>
        <dbReference type="Proteomes" id="UP000577956"/>
    </source>
</evidence>
<dbReference type="Gene3D" id="3.30.1330.60">
    <property type="entry name" value="OmpA-like domain"/>
    <property type="match status" value="1"/>
</dbReference>
<evidence type="ECO:0000259" key="3">
    <source>
        <dbReference type="PROSITE" id="PS51123"/>
    </source>
</evidence>
<dbReference type="InterPro" id="IPR036737">
    <property type="entry name" value="OmpA-like_sf"/>
</dbReference>
<evidence type="ECO:0000256" key="1">
    <source>
        <dbReference type="PROSITE-ProRule" id="PRU00473"/>
    </source>
</evidence>
<organism evidence="4 5">
    <name type="scientific">Cellulomonas oligotrophica</name>
    <dbReference type="NCBI Taxonomy" id="931536"/>
    <lineage>
        <taxon>Bacteria</taxon>
        <taxon>Bacillati</taxon>
        <taxon>Actinomycetota</taxon>
        <taxon>Actinomycetes</taxon>
        <taxon>Micrococcales</taxon>
        <taxon>Cellulomonadaceae</taxon>
        <taxon>Cellulomonas</taxon>
    </lineage>
</organism>
<comment type="caution">
    <text evidence="4">The sequence shown here is derived from an EMBL/GenBank/DDBJ whole genome shotgun (WGS) entry which is preliminary data.</text>
</comment>
<dbReference type="InterPro" id="IPR050330">
    <property type="entry name" value="Bact_OuterMem_StrucFunc"/>
</dbReference>
<dbReference type="PANTHER" id="PTHR30329:SF21">
    <property type="entry name" value="LIPOPROTEIN YIAD-RELATED"/>
    <property type="match status" value="1"/>
</dbReference>
<keyword evidence="1" id="KW-0472">Membrane</keyword>
<dbReference type="RefSeq" id="WP_170208989.1">
    <property type="nucleotide sequence ID" value="NZ_BAABFI010000003.1"/>
</dbReference>
<dbReference type="PROSITE" id="PS51123">
    <property type="entry name" value="OMPA_2"/>
    <property type="match status" value="1"/>
</dbReference>
<feature type="signal peptide" evidence="2">
    <location>
        <begin position="1"/>
        <end position="32"/>
    </location>
</feature>
<gene>
    <name evidence="4" type="ORF">BKA21_000488</name>
</gene>
<dbReference type="SUPFAM" id="SSF103088">
    <property type="entry name" value="OmpA-like"/>
    <property type="match status" value="1"/>
</dbReference>
<name>A0A7Y9FCQ9_9CELL</name>
<accession>A0A7Y9FCQ9</accession>